<accession>A0A8X7UJJ8</accession>
<dbReference type="GO" id="GO:0003676">
    <property type="term" value="F:nucleic acid binding"/>
    <property type="evidence" value="ECO:0007669"/>
    <property type="project" value="InterPro"/>
</dbReference>
<dbReference type="AlphaFoldDB" id="A0A8X7UJJ8"/>
<name>A0A8X7UJJ8_BRACI</name>
<keyword evidence="3" id="KW-1185">Reference proteome</keyword>
<organism evidence="2 3">
    <name type="scientific">Brassica carinata</name>
    <name type="common">Ethiopian mustard</name>
    <name type="synonym">Abyssinian cabbage</name>
    <dbReference type="NCBI Taxonomy" id="52824"/>
    <lineage>
        <taxon>Eukaryota</taxon>
        <taxon>Viridiplantae</taxon>
        <taxon>Streptophyta</taxon>
        <taxon>Embryophyta</taxon>
        <taxon>Tracheophyta</taxon>
        <taxon>Spermatophyta</taxon>
        <taxon>Magnoliopsida</taxon>
        <taxon>eudicotyledons</taxon>
        <taxon>Gunneridae</taxon>
        <taxon>Pentapetalae</taxon>
        <taxon>rosids</taxon>
        <taxon>malvids</taxon>
        <taxon>Brassicales</taxon>
        <taxon>Brassicaceae</taxon>
        <taxon>Brassiceae</taxon>
        <taxon>Brassica</taxon>
    </lineage>
</organism>
<dbReference type="GO" id="GO:0004523">
    <property type="term" value="F:RNA-DNA hybrid ribonuclease activity"/>
    <property type="evidence" value="ECO:0007669"/>
    <property type="project" value="InterPro"/>
</dbReference>
<dbReference type="InterPro" id="IPR036397">
    <property type="entry name" value="RNaseH_sf"/>
</dbReference>
<comment type="caution">
    <text evidence="2">The sequence shown here is derived from an EMBL/GenBank/DDBJ whole genome shotgun (WGS) entry which is preliminary data.</text>
</comment>
<dbReference type="Gene3D" id="3.30.420.10">
    <property type="entry name" value="Ribonuclease H-like superfamily/Ribonuclease H"/>
    <property type="match status" value="1"/>
</dbReference>
<reference evidence="2 3" key="1">
    <citation type="submission" date="2020-02" db="EMBL/GenBank/DDBJ databases">
        <authorList>
            <person name="Ma Q."/>
            <person name="Huang Y."/>
            <person name="Song X."/>
            <person name="Pei D."/>
        </authorList>
    </citation>
    <scope>NUCLEOTIDE SEQUENCE [LARGE SCALE GENOMIC DNA]</scope>
    <source>
        <strain evidence="2">Sxm20200214</strain>
        <tissue evidence="2">Leaf</tissue>
    </source>
</reference>
<dbReference type="Pfam" id="PF13456">
    <property type="entry name" value="RVT_3"/>
    <property type="match status" value="1"/>
</dbReference>
<sequence length="154" mass="18120">MQSCVCRSKTQNQCGIAWVLRNDKGKVLLHRRRAFSNIASTEQANLCGILWAVESMLDHHLDRVLFAIDDDTYTKVILRPKAWPSFKVQRLEILERFRNLEWWRIMKEDTLANREAFLIAQSVFKYNLVQSYVAVGAPRWLARFFENEEMDPSV</sequence>
<evidence type="ECO:0000313" key="3">
    <source>
        <dbReference type="Proteomes" id="UP000886595"/>
    </source>
</evidence>
<dbReference type="InterPro" id="IPR002156">
    <property type="entry name" value="RNaseH_domain"/>
</dbReference>
<dbReference type="Proteomes" id="UP000886595">
    <property type="component" value="Unassembled WGS sequence"/>
</dbReference>
<evidence type="ECO:0000259" key="1">
    <source>
        <dbReference type="Pfam" id="PF13456"/>
    </source>
</evidence>
<evidence type="ECO:0000313" key="2">
    <source>
        <dbReference type="EMBL" id="KAG2282150.1"/>
    </source>
</evidence>
<proteinExistence type="predicted"/>
<feature type="domain" description="RNase H type-1" evidence="1">
    <location>
        <begin position="8"/>
        <end position="98"/>
    </location>
</feature>
<protein>
    <recommendedName>
        <fullName evidence="1">RNase H type-1 domain-containing protein</fullName>
    </recommendedName>
</protein>
<gene>
    <name evidence="2" type="ORF">Bca52824_053370</name>
</gene>
<dbReference type="OrthoDB" id="852312at2759"/>
<dbReference type="EMBL" id="JAAMPC010000011">
    <property type="protein sequence ID" value="KAG2282150.1"/>
    <property type="molecule type" value="Genomic_DNA"/>
</dbReference>